<dbReference type="EMBL" id="JH711577">
    <property type="protein sequence ID" value="EIW81891.1"/>
    <property type="molecule type" value="Genomic_DNA"/>
</dbReference>
<dbReference type="Proteomes" id="UP000053558">
    <property type="component" value="Unassembled WGS sequence"/>
</dbReference>
<dbReference type="GeneID" id="19209018"/>
<feature type="compositionally biased region" description="Low complexity" evidence="1">
    <location>
        <begin position="1"/>
        <end position="22"/>
    </location>
</feature>
<dbReference type="AlphaFoldDB" id="A0A5M3MTM3"/>
<comment type="caution">
    <text evidence="2">The sequence shown here is derived from an EMBL/GenBank/DDBJ whole genome shotgun (WGS) entry which is preliminary data.</text>
</comment>
<protein>
    <submittedName>
        <fullName evidence="2">Uncharacterized protein</fullName>
    </submittedName>
</protein>
<organism evidence="2 3">
    <name type="scientific">Coniophora puteana (strain RWD-64-598)</name>
    <name type="common">Brown rot fungus</name>
    <dbReference type="NCBI Taxonomy" id="741705"/>
    <lineage>
        <taxon>Eukaryota</taxon>
        <taxon>Fungi</taxon>
        <taxon>Dikarya</taxon>
        <taxon>Basidiomycota</taxon>
        <taxon>Agaricomycotina</taxon>
        <taxon>Agaricomycetes</taxon>
        <taxon>Agaricomycetidae</taxon>
        <taxon>Boletales</taxon>
        <taxon>Coniophorineae</taxon>
        <taxon>Coniophoraceae</taxon>
        <taxon>Coniophora</taxon>
    </lineage>
</organism>
<reference evidence="3" key="1">
    <citation type="journal article" date="2012" name="Science">
        <title>The Paleozoic origin of enzymatic lignin decomposition reconstructed from 31 fungal genomes.</title>
        <authorList>
            <person name="Floudas D."/>
            <person name="Binder M."/>
            <person name="Riley R."/>
            <person name="Barry K."/>
            <person name="Blanchette R.A."/>
            <person name="Henrissat B."/>
            <person name="Martinez A.T."/>
            <person name="Otillar R."/>
            <person name="Spatafora J.W."/>
            <person name="Yadav J.S."/>
            <person name="Aerts A."/>
            <person name="Benoit I."/>
            <person name="Boyd A."/>
            <person name="Carlson A."/>
            <person name="Copeland A."/>
            <person name="Coutinho P.M."/>
            <person name="de Vries R.P."/>
            <person name="Ferreira P."/>
            <person name="Findley K."/>
            <person name="Foster B."/>
            <person name="Gaskell J."/>
            <person name="Glotzer D."/>
            <person name="Gorecki P."/>
            <person name="Heitman J."/>
            <person name="Hesse C."/>
            <person name="Hori C."/>
            <person name="Igarashi K."/>
            <person name="Jurgens J.A."/>
            <person name="Kallen N."/>
            <person name="Kersten P."/>
            <person name="Kohler A."/>
            <person name="Kuees U."/>
            <person name="Kumar T.K.A."/>
            <person name="Kuo A."/>
            <person name="LaButti K."/>
            <person name="Larrondo L.F."/>
            <person name="Lindquist E."/>
            <person name="Ling A."/>
            <person name="Lombard V."/>
            <person name="Lucas S."/>
            <person name="Lundell T."/>
            <person name="Martin R."/>
            <person name="McLaughlin D.J."/>
            <person name="Morgenstern I."/>
            <person name="Morin E."/>
            <person name="Murat C."/>
            <person name="Nagy L.G."/>
            <person name="Nolan M."/>
            <person name="Ohm R.A."/>
            <person name="Patyshakuliyeva A."/>
            <person name="Rokas A."/>
            <person name="Ruiz-Duenas F.J."/>
            <person name="Sabat G."/>
            <person name="Salamov A."/>
            <person name="Samejima M."/>
            <person name="Schmutz J."/>
            <person name="Slot J.C."/>
            <person name="St John F."/>
            <person name="Stenlid J."/>
            <person name="Sun H."/>
            <person name="Sun S."/>
            <person name="Syed K."/>
            <person name="Tsang A."/>
            <person name="Wiebenga A."/>
            <person name="Young D."/>
            <person name="Pisabarro A."/>
            <person name="Eastwood D.C."/>
            <person name="Martin F."/>
            <person name="Cullen D."/>
            <person name="Grigoriev I.V."/>
            <person name="Hibbett D.S."/>
        </authorList>
    </citation>
    <scope>NUCLEOTIDE SEQUENCE [LARGE SCALE GENOMIC DNA]</scope>
    <source>
        <strain evidence="3">RWD-64-598 SS2</strain>
    </source>
</reference>
<feature type="region of interest" description="Disordered" evidence="1">
    <location>
        <begin position="1"/>
        <end position="28"/>
    </location>
</feature>
<evidence type="ECO:0000313" key="3">
    <source>
        <dbReference type="Proteomes" id="UP000053558"/>
    </source>
</evidence>
<gene>
    <name evidence="2" type="ORF">CONPUDRAFT_72260</name>
</gene>
<name>A0A5M3MTM3_CONPW</name>
<dbReference type="RefSeq" id="XP_007767481.1">
    <property type="nucleotide sequence ID" value="XM_007769291.1"/>
</dbReference>
<proteinExistence type="predicted"/>
<evidence type="ECO:0000256" key="1">
    <source>
        <dbReference type="SAM" id="MobiDB-lite"/>
    </source>
</evidence>
<keyword evidence="3" id="KW-1185">Reference proteome</keyword>
<accession>A0A5M3MTM3</accession>
<sequence>MPASVPSPSMPPLEELSPGSSDGESESDDLGHVLRLQPLAYVLDVPPPPDVMSKQLIESMNFLILANPGWVSYATLCALMFAADLPVTIGWDSSDYRVVLIWNPLHLPAPHTPWEPMSVHFHVTGGRYGDLALRLASLGNELADDRFGWHRTDPPLLPTQSINSVDVTHHEEGYTTGTVVLREEFRPNLFRVTHDCRARLTRTSLEVSGYCVTLNRFLPLLTTDVLMTAVYRALRDALVHAT</sequence>
<evidence type="ECO:0000313" key="2">
    <source>
        <dbReference type="EMBL" id="EIW81891.1"/>
    </source>
</evidence>
<dbReference type="KEGG" id="cput:CONPUDRAFT_72260"/>